<feature type="transmembrane region" description="Helical" evidence="1">
    <location>
        <begin position="88"/>
        <end position="109"/>
    </location>
</feature>
<proteinExistence type="predicted"/>
<feature type="transmembrane region" description="Helical" evidence="1">
    <location>
        <begin position="174"/>
        <end position="194"/>
    </location>
</feature>
<protein>
    <recommendedName>
        <fullName evidence="4">Gustatory receptor</fullName>
    </recommendedName>
</protein>
<keyword evidence="1" id="KW-0472">Membrane</keyword>
<feature type="transmembrane region" description="Helical" evidence="1">
    <location>
        <begin position="7"/>
        <end position="28"/>
    </location>
</feature>
<evidence type="ECO:0000313" key="3">
    <source>
        <dbReference type="Proteomes" id="UP001154114"/>
    </source>
</evidence>
<organism evidence="2 3">
    <name type="scientific">Chrysodeixis includens</name>
    <name type="common">Soybean looper</name>
    <name type="synonym">Pseudoplusia includens</name>
    <dbReference type="NCBI Taxonomy" id="689277"/>
    <lineage>
        <taxon>Eukaryota</taxon>
        <taxon>Metazoa</taxon>
        <taxon>Ecdysozoa</taxon>
        <taxon>Arthropoda</taxon>
        <taxon>Hexapoda</taxon>
        <taxon>Insecta</taxon>
        <taxon>Pterygota</taxon>
        <taxon>Neoptera</taxon>
        <taxon>Endopterygota</taxon>
        <taxon>Lepidoptera</taxon>
        <taxon>Glossata</taxon>
        <taxon>Ditrysia</taxon>
        <taxon>Noctuoidea</taxon>
        <taxon>Noctuidae</taxon>
        <taxon>Plusiinae</taxon>
        <taxon>Chrysodeixis</taxon>
    </lineage>
</organism>
<name>A0A9N8Q025_CHRIL</name>
<gene>
    <name evidence="2" type="ORF">CINC_LOCUS915</name>
</gene>
<accession>A0A9N8Q025</accession>
<keyword evidence="1" id="KW-1133">Transmembrane helix</keyword>
<sequence length="277" mass="32095">MKARHRIFAGIWMFLEISVLTTNIYKYIQQELLTNFDAFYAFFNDVVYNDLMKKAQKHLALIVLMFCVAKMLLFGYMRIEQGDFDRDIGLYFILHSMLFVVSEQLKAIIRSIDKDIQATWTDGGFTAHGETMKPVTITRERLNTLDKWVDAYKNINDSCNLWNHMFRTQGTPSVPTLCLNVFSMVVFMMALLVISRAGQNVQNNSLYLKQKLCQLNVLAVDNEQYYKLTRDLLRCVSSRPCIVHIFGSYDVNMEMLPTCVALFTTYTVIALQFNSVL</sequence>
<feature type="transmembrane region" description="Helical" evidence="1">
    <location>
        <begin position="58"/>
        <end position="76"/>
    </location>
</feature>
<evidence type="ECO:0000313" key="2">
    <source>
        <dbReference type="EMBL" id="CAD0199219.1"/>
    </source>
</evidence>
<evidence type="ECO:0000256" key="1">
    <source>
        <dbReference type="SAM" id="Phobius"/>
    </source>
</evidence>
<dbReference type="Proteomes" id="UP001154114">
    <property type="component" value="Chromosome 10"/>
</dbReference>
<evidence type="ECO:0008006" key="4">
    <source>
        <dbReference type="Google" id="ProtNLM"/>
    </source>
</evidence>
<keyword evidence="1" id="KW-0812">Transmembrane</keyword>
<dbReference type="OrthoDB" id="6930543at2759"/>
<dbReference type="EMBL" id="LR824013">
    <property type="protein sequence ID" value="CAD0199219.1"/>
    <property type="molecule type" value="Genomic_DNA"/>
</dbReference>
<keyword evidence="3" id="KW-1185">Reference proteome</keyword>
<dbReference type="AlphaFoldDB" id="A0A9N8Q025"/>
<reference evidence="2" key="1">
    <citation type="submission" date="2021-12" db="EMBL/GenBank/DDBJ databases">
        <authorList>
            <person name="King R."/>
        </authorList>
    </citation>
    <scope>NUCLEOTIDE SEQUENCE</scope>
</reference>